<name>A0A7M3MF29_9BACT</name>
<evidence type="ECO:0000313" key="4">
    <source>
        <dbReference type="Proteomes" id="UP000448292"/>
    </source>
</evidence>
<dbReference type="AlphaFoldDB" id="A0A7M3MF29"/>
<dbReference type="CDD" id="cd00293">
    <property type="entry name" value="USP-like"/>
    <property type="match status" value="1"/>
</dbReference>
<keyword evidence="4" id="KW-1185">Reference proteome</keyword>
<comment type="caution">
    <text evidence="3">The sequence shown here is derived from an EMBL/GenBank/DDBJ whole genome shotgun (WGS) entry which is preliminary data.</text>
</comment>
<dbReference type="EMBL" id="QMIE01000006">
    <property type="protein sequence ID" value="TVM17621.1"/>
    <property type="molecule type" value="Genomic_DNA"/>
</dbReference>
<sequence length="298" mass="32392">MDPAVKLAAYRIPRRLLFGRLASNTRLSMERHLLITISEDQTALFGVRFAASFFSAKDHVRITLLYIAPGEDDPDVSATSALSAAHEKCLSFGFSESMVDSKSLTRRTSLIKDILAEAQRGMYDAVVLGRRGVSRLEEVLGESTSRRILEESAVTPVWICRIPDPTRKNVLLCMDGSEQAYRMADHVGFILGSEQDHDVTILCVLEPGSDPESMNPVVQRATALLTENGMDAKRITSRVENNDNPAQTIATLARDEGFAVVAAGRAASVGSVLGQLFTDSVSASLFRDSGGSTLWVAK</sequence>
<protein>
    <recommendedName>
        <fullName evidence="2">UspA domain-containing protein</fullName>
    </recommendedName>
</protein>
<comment type="similarity">
    <text evidence="1">Belongs to the universal stress protein A family.</text>
</comment>
<dbReference type="Gene3D" id="3.40.50.620">
    <property type="entry name" value="HUPs"/>
    <property type="match status" value="2"/>
</dbReference>
<dbReference type="PANTHER" id="PTHR46268:SF15">
    <property type="entry name" value="UNIVERSAL STRESS PROTEIN HP_0031"/>
    <property type="match status" value="1"/>
</dbReference>
<proteinExistence type="inferred from homology"/>
<evidence type="ECO:0000259" key="2">
    <source>
        <dbReference type="Pfam" id="PF00582"/>
    </source>
</evidence>
<dbReference type="Proteomes" id="UP000448292">
    <property type="component" value="Unassembled WGS sequence"/>
</dbReference>
<accession>A0A7M3MF29</accession>
<dbReference type="OrthoDB" id="5430193at2"/>
<reference evidence="3 4" key="1">
    <citation type="submission" date="2018-06" db="EMBL/GenBank/DDBJ databases">
        <title>Complete genome of Desulfovibrio indonesiensis P37SLT.</title>
        <authorList>
            <person name="Crispim J.S."/>
            <person name="Vidigal P.M.P."/>
            <person name="Silva L.C.F."/>
            <person name="Laguardia C.N."/>
            <person name="Araujo L.C."/>
            <person name="Dias R.S."/>
            <person name="Sousa M.P."/>
            <person name="Paula S.O."/>
            <person name="Silva C."/>
        </authorList>
    </citation>
    <scope>NUCLEOTIDE SEQUENCE [LARGE SCALE GENOMIC DNA]</scope>
    <source>
        <strain evidence="3 4">P37SLT</strain>
    </source>
</reference>
<dbReference type="InterPro" id="IPR014729">
    <property type="entry name" value="Rossmann-like_a/b/a_fold"/>
</dbReference>
<dbReference type="Pfam" id="PF00582">
    <property type="entry name" value="Usp"/>
    <property type="match status" value="2"/>
</dbReference>
<feature type="domain" description="UspA" evidence="2">
    <location>
        <begin position="31"/>
        <end position="161"/>
    </location>
</feature>
<dbReference type="PANTHER" id="PTHR46268">
    <property type="entry name" value="STRESS RESPONSE PROTEIN NHAX"/>
    <property type="match status" value="1"/>
</dbReference>
<dbReference type="SUPFAM" id="SSF52402">
    <property type="entry name" value="Adenine nucleotide alpha hydrolases-like"/>
    <property type="match status" value="2"/>
</dbReference>
<gene>
    <name evidence="3" type="ORF">DPQ33_08235</name>
</gene>
<dbReference type="InterPro" id="IPR006016">
    <property type="entry name" value="UspA"/>
</dbReference>
<organism evidence="3 4">
    <name type="scientific">Oceanidesulfovibrio indonesiensis</name>
    <dbReference type="NCBI Taxonomy" id="54767"/>
    <lineage>
        <taxon>Bacteria</taxon>
        <taxon>Pseudomonadati</taxon>
        <taxon>Thermodesulfobacteriota</taxon>
        <taxon>Desulfovibrionia</taxon>
        <taxon>Desulfovibrionales</taxon>
        <taxon>Desulfovibrionaceae</taxon>
        <taxon>Oceanidesulfovibrio</taxon>
    </lineage>
</organism>
<evidence type="ECO:0000256" key="1">
    <source>
        <dbReference type="ARBA" id="ARBA00008791"/>
    </source>
</evidence>
<evidence type="ECO:0000313" key="3">
    <source>
        <dbReference type="EMBL" id="TVM17621.1"/>
    </source>
</evidence>
<feature type="domain" description="UspA" evidence="2">
    <location>
        <begin position="167"/>
        <end position="287"/>
    </location>
</feature>